<evidence type="ECO:0000256" key="1">
    <source>
        <dbReference type="SAM" id="SignalP"/>
    </source>
</evidence>
<organism evidence="2 3">
    <name type="scientific">Cudoniella acicularis</name>
    <dbReference type="NCBI Taxonomy" id="354080"/>
    <lineage>
        <taxon>Eukaryota</taxon>
        <taxon>Fungi</taxon>
        <taxon>Dikarya</taxon>
        <taxon>Ascomycota</taxon>
        <taxon>Pezizomycotina</taxon>
        <taxon>Leotiomycetes</taxon>
        <taxon>Helotiales</taxon>
        <taxon>Tricladiaceae</taxon>
        <taxon>Cudoniella</taxon>
    </lineage>
</organism>
<accession>A0A8H4RCE4</accession>
<sequence length="171" mass="18054">MARTLFPVLLFAGLLTTPTLAQQFNTQVVLGNEGSWTEPILWWVYNGSVSTDRSQAAVCVPTPTQLLAADSRYHASRDLTSGAISTRDIGAVGIPSGVTAGLLEICAGSCNYGPFTLTNDGSPGASGFENLTFPDGSFWYDTVASELWLSLVDSPPTTSSVKARIQAAYNG</sequence>
<evidence type="ECO:0000313" key="3">
    <source>
        <dbReference type="Proteomes" id="UP000566819"/>
    </source>
</evidence>
<reference evidence="2 3" key="1">
    <citation type="submission" date="2020-03" db="EMBL/GenBank/DDBJ databases">
        <title>Draft Genome Sequence of Cudoniella acicularis.</title>
        <authorList>
            <person name="Buettner E."/>
            <person name="Kellner H."/>
        </authorList>
    </citation>
    <scope>NUCLEOTIDE SEQUENCE [LARGE SCALE GENOMIC DNA]</scope>
    <source>
        <strain evidence="2 3">DSM 108380</strain>
    </source>
</reference>
<keyword evidence="1" id="KW-0732">Signal</keyword>
<keyword evidence="3" id="KW-1185">Reference proteome</keyword>
<dbReference type="AlphaFoldDB" id="A0A8H4RCE4"/>
<proteinExistence type="predicted"/>
<evidence type="ECO:0000313" key="2">
    <source>
        <dbReference type="EMBL" id="KAF4627529.1"/>
    </source>
</evidence>
<dbReference type="Proteomes" id="UP000566819">
    <property type="component" value="Unassembled WGS sequence"/>
</dbReference>
<name>A0A8H4RCE4_9HELO</name>
<feature type="chain" id="PRO_5034442783" evidence="1">
    <location>
        <begin position="22"/>
        <end position="171"/>
    </location>
</feature>
<feature type="signal peptide" evidence="1">
    <location>
        <begin position="1"/>
        <end position="21"/>
    </location>
</feature>
<comment type="caution">
    <text evidence="2">The sequence shown here is derived from an EMBL/GenBank/DDBJ whole genome shotgun (WGS) entry which is preliminary data.</text>
</comment>
<dbReference type="EMBL" id="JAAMPI010000954">
    <property type="protein sequence ID" value="KAF4627529.1"/>
    <property type="molecule type" value="Genomic_DNA"/>
</dbReference>
<protein>
    <submittedName>
        <fullName evidence="2">Uncharacterized protein</fullName>
    </submittedName>
</protein>
<gene>
    <name evidence="2" type="ORF">G7Y89_g10627</name>
</gene>